<feature type="transmembrane region" description="Helical" evidence="8">
    <location>
        <begin position="348"/>
        <end position="370"/>
    </location>
</feature>
<feature type="transmembrane region" description="Helical" evidence="8">
    <location>
        <begin position="382"/>
        <end position="404"/>
    </location>
</feature>
<dbReference type="GO" id="GO:0022857">
    <property type="term" value="F:transmembrane transporter activity"/>
    <property type="evidence" value="ECO:0007669"/>
    <property type="project" value="InterPro"/>
</dbReference>
<feature type="transmembrane region" description="Helical" evidence="8">
    <location>
        <begin position="263"/>
        <end position="282"/>
    </location>
</feature>
<feature type="transmembrane region" description="Helical" evidence="8">
    <location>
        <begin position="410"/>
        <end position="429"/>
    </location>
</feature>
<evidence type="ECO:0000256" key="3">
    <source>
        <dbReference type="ARBA" id="ARBA00022475"/>
    </source>
</evidence>
<feature type="region of interest" description="Disordered" evidence="7">
    <location>
        <begin position="1"/>
        <end position="25"/>
    </location>
</feature>
<evidence type="ECO:0000256" key="4">
    <source>
        <dbReference type="ARBA" id="ARBA00022692"/>
    </source>
</evidence>
<evidence type="ECO:0000256" key="1">
    <source>
        <dbReference type="ARBA" id="ARBA00004651"/>
    </source>
</evidence>
<dbReference type="InterPro" id="IPR010290">
    <property type="entry name" value="TM_effector"/>
</dbReference>
<feature type="transmembrane region" description="Helical" evidence="8">
    <location>
        <begin position="209"/>
        <end position="226"/>
    </location>
</feature>
<evidence type="ECO:0000313" key="11">
    <source>
        <dbReference type="Proteomes" id="UP000305888"/>
    </source>
</evidence>
<keyword evidence="5 8" id="KW-1133">Transmembrane helix</keyword>
<dbReference type="RefSeq" id="WP_138577283.1">
    <property type="nucleotide sequence ID" value="NZ_CP040818.1"/>
</dbReference>
<proteinExistence type="predicted"/>
<keyword evidence="11" id="KW-1185">Reference proteome</keyword>
<keyword evidence="4 8" id="KW-0812">Transmembrane</keyword>
<feature type="transmembrane region" description="Helical" evidence="8">
    <location>
        <begin position="114"/>
        <end position="135"/>
    </location>
</feature>
<dbReference type="EMBL" id="CP040818">
    <property type="protein sequence ID" value="QDL90422.1"/>
    <property type="molecule type" value="Genomic_DNA"/>
</dbReference>
<feature type="compositionally biased region" description="Pro residues" evidence="7">
    <location>
        <begin position="1"/>
        <end position="16"/>
    </location>
</feature>
<dbReference type="KEGG" id="ppru:FDP22_00605"/>
<keyword evidence="6 8" id="KW-0472">Membrane</keyword>
<dbReference type="OrthoDB" id="9809918at2"/>
<evidence type="ECO:0000256" key="2">
    <source>
        <dbReference type="ARBA" id="ARBA00022448"/>
    </source>
</evidence>
<keyword evidence="2" id="KW-0813">Transport</keyword>
<dbReference type="InterPro" id="IPR020846">
    <property type="entry name" value="MFS_dom"/>
</dbReference>
<dbReference type="CDD" id="cd06173">
    <property type="entry name" value="MFS_MefA_like"/>
    <property type="match status" value="1"/>
</dbReference>
<dbReference type="PANTHER" id="PTHR23513:SF11">
    <property type="entry name" value="STAPHYLOFERRIN A TRANSPORTER"/>
    <property type="match status" value="1"/>
</dbReference>
<feature type="transmembrane region" description="Helical" evidence="8">
    <location>
        <begin position="82"/>
        <end position="102"/>
    </location>
</feature>
<feature type="transmembrane region" description="Helical" evidence="8">
    <location>
        <begin position="177"/>
        <end position="203"/>
    </location>
</feature>
<evidence type="ECO:0000313" key="10">
    <source>
        <dbReference type="EMBL" id="QDL90422.1"/>
    </source>
</evidence>
<dbReference type="GO" id="GO:0005886">
    <property type="term" value="C:plasma membrane"/>
    <property type="evidence" value="ECO:0007669"/>
    <property type="project" value="UniProtKB-SubCell"/>
</dbReference>
<protein>
    <submittedName>
        <fullName evidence="10">MFS transporter</fullName>
    </submittedName>
</protein>
<dbReference type="SUPFAM" id="SSF103473">
    <property type="entry name" value="MFS general substrate transporter"/>
    <property type="match status" value="1"/>
</dbReference>
<dbReference type="Gene3D" id="1.20.1250.20">
    <property type="entry name" value="MFS general substrate transporter like domains"/>
    <property type="match status" value="1"/>
</dbReference>
<dbReference type="AlphaFoldDB" id="A0A5B8FVR2"/>
<dbReference type="PANTHER" id="PTHR23513">
    <property type="entry name" value="INTEGRAL MEMBRANE EFFLUX PROTEIN-RELATED"/>
    <property type="match status" value="1"/>
</dbReference>
<evidence type="ECO:0000256" key="5">
    <source>
        <dbReference type="ARBA" id="ARBA00022989"/>
    </source>
</evidence>
<feature type="transmembrane region" description="Helical" evidence="8">
    <location>
        <begin position="141"/>
        <end position="165"/>
    </location>
</feature>
<evidence type="ECO:0000256" key="7">
    <source>
        <dbReference type="SAM" id="MobiDB-lite"/>
    </source>
</evidence>
<dbReference type="Pfam" id="PF05977">
    <property type="entry name" value="MFS_3"/>
    <property type="match status" value="1"/>
</dbReference>
<dbReference type="InterPro" id="IPR036259">
    <property type="entry name" value="MFS_trans_sf"/>
</dbReference>
<feature type="transmembrane region" description="Helical" evidence="8">
    <location>
        <begin position="322"/>
        <end position="342"/>
    </location>
</feature>
<sequence length="579" mass="59884">MTDPTSPGPPPAPRPGAAPAGAAPAGAAATGTGAAAPASAWSPFRYRAFTLLWTATLVSNIGTWMNDVGSGWLMTVLSPSPAVVALVQSATTAPVFLFALLAGALADRIDRRRYLVAVNAIVAVVIAVLALVTSLGLMTPLLLLVFTFAIGTGAAFVAPAWQAVVPGLVPRGALQPAIALNSMGINISRAIGPALAGVLITAVGLSAPFIANAVSTVVIVVALLAWRPAPEPARTLPPEPILGAMLTGLRHAARNPALRATMLRSFGFFTFASAYWALLPLVARSLPGGGAELYGVLLAAVGAGAVSGALSLPWLRRKVDSNLLAALGTGVTALGMVLLGLAGNTPVALLAAVLGGLGWIAVLTSLNVSAQTALPDWVRARGLAVTLMVFFGCMSAGAAIWGQVAAAGSIRMALLIAAAGALVAIPLTWRAKLGQGEALDLSPALGWADPVIDPELGESHDRGPVLVTIRYEVPAELTEGFLAAIGTLSGERYRNGAHDWGVSQDAADPRIWLEWFFLPSWVEHLRHHARTTRDEQEVHASVRAFHRGTQAPEVRHYLAPERRKAGRHPHSRAGAAPAP</sequence>
<keyword evidence="3" id="KW-1003">Cell membrane</keyword>
<dbReference type="Proteomes" id="UP000305888">
    <property type="component" value="Chromosome"/>
</dbReference>
<evidence type="ECO:0000256" key="6">
    <source>
        <dbReference type="ARBA" id="ARBA00023136"/>
    </source>
</evidence>
<dbReference type="PROSITE" id="PS50850">
    <property type="entry name" value="MFS"/>
    <property type="match status" value="1"/>
</dbReference>
<evidence type="ECO:0000256" key="8">
    <source>
        <dbReference type="SAM" id="Phobius"/>
    </source>
</evidence>
<comment type="subcellular location">
    <subcellularLocation>
        <location evidence="1">Cell membrane</location>
        <topology evidence="1">Multi-pass membrane protein</topology>
    </subcellularLocation>
</comment>
<feature type="domain" description="Major facilitator superfamily (MFS) profile" evidence="9">
    <location>
        <begin position="48"/>
        <end position="436"/>
    </location>
</feature>
<name>A0A5B8FVR2_9RHOB</name>
<feature type="transmembrane region" description="Helical" evidence="8">
    <location>
        <begin position="294"/>
        <end position="315"/>
    </location>
</feature>
<reference evidence="10 11" key="1">
    <citation type="submission" date="2019-06" db="EMBL/GenBank/DDBJ databases">
        <title>Genome sequence of Rhodobacteraceae bacterium D4M1.</title>
        <authorList>
            <person name="Cao J."/>
        </authorList>
    </citation>
    <scope>NUCLEOTIDE SEQUENCE [LARGE SCALE GENOMIC DNA]</scope>
    <source>
        <strain evidence="10 11">D4M1</strain>
    </source>
</reference>
<accession>A0A5B8FVR2</accession>
<evidence type="ECO:0000259" key="9">
    <source>
        <dbReference type="PROSITE" id="PS50850"/>
    </source>
</evidence>
<organism evidence="10 11">
    <name type="scientific">Paroceanicella profunda</name>
    <dbReference type="NCBI Taxonomy" id="2579971"/>
    <lineage>
        <taxon>Bacteria</taxon>
        <taxon>Pseudomonadati</taxon>
        <taxon>Pseudomonadota</taxon>
        <taxon>Alphaproteobacteria</taxon>
        <taxon>Rhodobacterales</taxon>
        <taxon>Paracoccaceae</taxon>
        <taxon>Paroceanicella</taxon>
    </lineage>
</organism>
<gene>
    <name evidence="10" type="ORF">FDP22_00605</name>
</gene>